<proteinExistence type="predicted"/>
<feature type="non-terminal residue" evidence="1">
    <location>
        <position position="33"/>
    </location>
</feature>
<protein>
    <submittedName>
        <fullName evidence="1">Uncharacterized protein</fullName>
    </submittedName>
</protein>
<dbReference type="AlphaFoldDB" id="X1S2V9"/>
<comment type="caution">
    <text evidence="1">The sequence shown here is derived from an EMBL/GenBank/DDBJ whole genome shotgun (WGS) entry which is preliminary data.</text>
</comment>
<accession>X1S2V9</accession>
<sequence length="33" mass="3778">MRGVTFFHSTTTLENSDNLSVPLFYYVDILLLA</sequence>
<organism evidence="1">
    <name type="scientific">marine sediment metagenome</name>
    <dbReference type="NCBI Taxonomy" id="412755"/>
    <lineage>
        <taxon>unclassified sequences</taxon>
        <taxon>metagenomes</taxon>
        <taxon>ecological metagenomes</taxon>
    </lineage>
</organism>
<reference evidence="1" key="1">
    <citation type="journal article" date="2014" name="Front. Microbiol.">
        <title>High frequency of phylogenetically diverse reductive dehalogenase-homologous genes in deep subseafloor sedimentary metagenomes.</title>
        <authorList>
            <person name="Kawai M."/>
            <person name="Futagami T."/>
            <person name="Toyoda A."/>
            <person name="Takaki Y."/>
            <person name="Nishi S."/>
            <person name="Hori S."/>
            <person name="Arai W."/>
            <person name="Tsubouchi T."/>
            <person name="Morono Y."/>
            <person name="Uchiyama I."/>
            <person name="Ito T."/>
            <person name="Fujiyama A."/>
            <person name="Inagaki F."/>
            <person name="Takami H."/>
        </authorList>
    </citation>
    <scope>NUCLEOTIDE SEQUENCE</scope>
    <source>
        <strain evidence="1">Expedition CK06-06</strain>
    </source>
</reference>
<gene>
    <name evidence="1" type="ORF">S12H4_10259</name>
</gene>
<dbReference type="EMBL" id="BARW01004348">
    <property type="protein sequence ID" value="GAI62134.1"/>
    <property type="molecule type" value="Genomic_DNA"/>
</dbReference>
<name>X1S2V9_9ZZZZ</name>
<evidence type="ECO:0000313" key="1">
    <source>
        <dbReference type="EMBL" id="GAI62134.1"/>
    </source>
</evidence>